<dbReference type="OrthoDB" id="3197444at2"/>
<dbReference type="EMBL" id="MSTR01000016">
    <property type="protein sequence ID" value="ONN41090.1"/>
    <property type="molecule type" value="Genomic_DNA"/>
</dbReference>
<protein>
    <submittedName>
        <fullName evidence="1">Phage capsid protein</fullName>
    </submittedName>
</protein>
<reference evidence="1 2" key="1">
    <citation type="submission" date="2016-12" db="EMBL/GenBank/DDBJ databases">
        <authorList>
            <person name="Song W.-J."/>
            <person name="Kurnit D.M."/>
        </authorList>
    </citation>
    <scope>NUCLEOTIDE SEQUENCE [LARGE SCALE GENOMIC DNA]</scope>
    <source>
        <strain evidence="1 2">CGB1038-1_S1</strain>
    </source>
</reference>
<organism evidence="1 2">
    <name type="scientific">Enterococcus mundtii</name>
    <dbReference type="NCBI Taxonomy" id="53346"/>
    <lineage>
        <taxon>Bacteria</taxon>
        <taxon>Bacillati</taxon>
        <taxon>Bacillota</taxon>
        <taxon>Bacilli</taxon>
        <taxon>Lactobacillales</taxon>
        <taxon>Enterococcaceae</taxon>
        <taxon>Enterococcus</taxon>
    </lineage>
</organism>
<name>A0A1V2UD99_ENTMU</name>
<dbReference type="Pfam" id="PF06152">
    <property type="entry name" value="Phage_min_cap2"/>
    <property type="match status" value="1"/>
</dbReference>
<dbReference type="RefSeq" id="WP_077151955.1">
    <property type="nucleotide sequence ID" value="NZ_CABMMO010000016.1"/>
</dbReference>
<sequence>MAITPNQLDIEASYIQDAYMAMEDEIMRMLVKHLKMRTRTPLNEDNAFRWKIEKMQQLNLLNPQSLQQLVNETSQYSYDQLRKIIVDMGFEVISDLDQNLSKQTGKEPPSRTEIDNVMKSYLNQQWRDLDNHVNQTLIDTNYPNNPLAKMYQQVLNDTVAKIIGGTKTPQQSLRESIYAMVEKGVMTTFVDKSGREWSLERYVRMVLKTTTHRVYQDLRLKRGLEHGIVTALMSSHMAARPHCAHIQGGWVLLVRKEDAPEELRHISSIYDYGYGEPDGTQGINCRHRLYIQIYDPDLDIHMKQYNPKQAIDNADLVAKQRRMEVAIRRAKRQLNAATTMDNKEDVLHFKKLVRRRQAALRTFINEHDQLLRRDYSREQVYS</sequence>
<evidence type="ECO:0000313" key="1">
    <source>
        <dbReference type="EMBL" id="ONN41090.1"/>
    </source>
</evidence>
<dbReference type="Proteomes" id="UP000189299">
    <property type="component" value="Unassembled WGS sequence"/>
</dbReference>
<dbReference type="AlphaFoldDB" id="A0A1V2UD99"/>
<gene>
    <name evidence="1" type="ORF">BTN92_13535</name>
</gene>
<dbReference type="GO" id="GO:0005198">
    <property type="term" value="F:structural molecule activity"/>
    <property type="evidence" value="ECO:0007669"/>
    <property type="project" value="InterPro"/>
</dbReference>
<evidence type="ECO:0000313" key="2">
    <source>
        <dbReference type="Proteomes" id="UP000189299"/>
    </source>
</evidence>
<dbReference type="InterPro" id="IPR009319">
    <property type="entry name" value="Phage_A118_VSP1"/>
</dbReference>
<accession>A0A1V2UD99</accession>
<proteinExistence type="predicted"/>
<comment type="caution">
    <text evidence="1">The sequence shown here is derived from an EMBL/GenBank/DDBJ whole genome shotgun (WGS) entry which is preliminary data.</text>
</comment>
<dbReference type="STRING" id="53346.A5802_002006"/>